<accession>A0A415QGM2</accession>
<keyword evidence="8 10" id="KW-0378">Hydrolase</keyword>
<keyword evidence="14" id="KW-0326">Glycosidase</keyword>
<evidence type="ECO:0000256" key="1">
    <source>
        <dbReference type="ARBA" id="ARBA00001400"/>
    </source>
</evidence>
<evidence type="ECO:0000256" key="10">
    <source>
        <dbReference type="HAMAP-Rule" id="MF_00148"/>
    </source>
</evidence>
<evidence type="ECO:0000256" key="11">
    <source>
        <dbReference type="PROSITE-ProRule" id="PRU10072"/>
    </source>
</evidence>
<dbReference type="PANTHER" id="PTHR11264">
    <property type="entry name" value="URACIL-DNA GLYCOSYLASE"/>
    <property type="match status" value="1"/>
</dbReference>
<evidence type="ECO:0000313" key="14">
    <source>
        <dbReference type="EMBL" id="RHM42157.1"/>
    </source>
</evidence>
<dbReference type="PANTHER" id="PTHR11264:SF0">
    <property type="entry name" value="URACIL-DNA GLYCOSYLASE"/>
    <property type="match status" value="1"/>
</dbReference>
<dbReference type="NCBIfam" id="TIGR00628">
    <property type="entry name" value="ung"/>
    <property type="match status" value="1"/>
</dbReference>
<dbReference type="GO" id="GO:0004844">
    <property type="term" value="F:uracil DNA N-glycosylase activity"/>
    <property type="evidence" value="ECO:0007669"/>
    <property type="project" value="UniProtKB-UniRule"/>
</dbReference>
<dbReference type="NCBIfam" id="NF003592">
    <property type="entry name" value="PRK05254.1-5"/>
    <property type="match status" value="1"/>
</dbReference>
<dbReference type="CDD" id="cd10027">
    <property type="entry name" value="UDG-F1-like"/>
    <property type="match status" value="1"/>
</dbReference>
<comment type="subcellular location">
    <subcellularLocation>
        <location evidence="10">Cytoplasm</location>
    </subcellularLocation>
</comment>
<feature type="domain" description="Uracil-DNA glycosylase-like" evidence="13">
    <location>
        <begin position="51"/>
        <end position="212"/>
    </location>
</feature>
<comment type="catalytic activity">
    <reaction evidence="1 10 12">
        <text>Hydrolyzes single-stranded DNA or mismatched double-stranded DNA and polynucleotides, releasing free uracil.</text>
        <dbReference type="EC" id="3.2.2.27"/>
    </reaction>
</comment>
<keyword evidence="7 10" id="KW-0227">DNA damage</keyword>
<evidence type="ECO:0000256" key="12">
    <source>
        <dbReference type="RuleBase" id="RU003780"/>
    </source>
</evidence>
<keyword evidence="9 10" id="KW-0234">DNA repair</keyword>
<gene>
    <name evidence="10" type="primary">ung</name>
    <name evidence="14" type="ORF">DWZ68_11880</name>
</gene>
<dbReference type="GO" id="GO:0097510">
    <property type="term" value="P:base-excision repair, AP site formation via deaminated base removal"/>
    <property type="evidence" value="ECO:0007669"/>
    <property type="project" value="TreeGrafter"/>
</dbReference>
<evidence type="ECO:0000256" key="9">
    <source>
        <dbReference type="ARBA" id="ARBA00023204"/>
    </source>
</evidence>
<evidence type="ECO:0000256" key="7">
    <source>
        <dbReference type="ARBA" id="ARBA00022763"/>
    </source>
</evidence>
<evidence type="ECO:0000259" key="13">
    <source>
        <dbReference type="SMART" id="SM00986"/>
    </source>
</evidence>
<evidence type="ECO:0000256" key="8">
    <source>
        <dbReference type="ARBA" id="ARBA00022801"/>
    </source>
</evidence>
<dbReference type="SMART" id="SM00986">
    <property type="entry name" value="UDG"/>
    <property type="match status" value="1"/>
</dbReference>
<protein>
    <recommendedName>
        <fullName evidence="5 10">Uracil-DNA glycosylase</fullName>
        <shortName evidence="10">UDG</shortName>
        <ecNumber evidence="4 10">3.2.2.27</ecNumber>
    </recommendedName>
</protein>
<organism evidence="14 15">
    <name type="scientific">Butyricimonas virosa</name>
    <dbReference type="NCBI Taxonomy" id="544645"/>
    <lineage>
        <taxon>Bacteria</taxon>
        <taxon>Pseudomonadati</taxon>
        <taxon>Bacteroidota</taxon>
        <taxon>Bacteroidia</taxon>
        <taxon>Bacteroidales</taxon>
        <taxon>Odoribacteraceae</taxon>
        <taxon>Butyricimonas</taxon>
    </lineage>
</organism>
<evidence type="ECO:0000256" key="5">
    <source>
        <dbReference type="ARBA" id="ARBA00018429"/>
    </source>
</evidence>
<dbReference type="InterPro" id="IPR005122">
    <property type="entry name" value="Uracil-DNA_glycosylase-like"/>
</dbReference>
<dbReference type="HAMAP" id="MF_00148">
    <property type="entry name" value="UDG"/>
    <property type="match status" value="1"/>
</dbReference>
<evidence type="ECO:0000313" key="15">
    <source>
        <dbReference type="Proteomes" id="UP000286038"/>
    </source>
</evidence>
<evidence type="ECO:0000256" key="4">
    <source>
        <dbReference type="ARBA" id="ARBA00012030"/>
    </source>
</evidence>
<comment type="similarity">
    <text evidence="3 10 12">Belongs to the uracil-DNA glycosylase (UDG) superfamily. UNG family.</text>
</comment>
<dbReference type="GO" id="GO:0005737">
    <property type="term" value="C:cytoplasm"/>
    <property type="evidence" value="ECO:0007669"/>
    <property type="project" value="UniProtKB-SubCell"/>
</dbReference>
<dbReference type="NCBIfam" id="NF003589">
    <property type="entry name" value="PRK05254.1-2"/>
    <property type="match status" value="1"/>
</dbReference>
<evidence type="ECO:0000256" key="3">
    <source>
        <dbReference type="ARBA" id="ARBA00008184"/>
    </source>
</evidence>
<dbReference type="Pfam" id="PF03167">
    <property type="entry name" value="UDG"/>
    <property type="match status" value="1"/>
</dbReference>
<evidence type="ECO:0000256" key="6">
    <source>
        <dbReference type="ARBA" id="ARBA00022490"/>
    </source>
</evidence>
<dbReference type="PROSITE" id="PS00130">
    <property type="entry name" value="U_DNA_GLYCOSYLASE"/>
    <property type="match status" value="1"/>
</dbReference>
<dbReference type="EC" id="3.2.2.27" evidence="4 10"/>
<dbReference type="Proteomes" id="UP000286038">
    <property type="component" value="Unassembled WGS sequence"/>
</dbReference>
<dbReference type="NCBIfam" id="NF003591">
    <property type="entry name" value="PRK05254.1-4"/>
    <property type="match status" value="1"/>
</dbReference>
<dbReference type="RefSeq" id="WP_117721622.1">
    <property type="nucleotide sequence ID" value="NZ_CABJDM010000014.1"/>
</dbReference>
<comment type="function">
    <text evidence="2 10 12">Excises uracil residues from the DNA which can arise as a result of misincorporation of dUMP residues by DNA polymerase or due to deamination of cytosine.</text>
</comment>
<keyword evidence="6 10" id="KW-0963">Cytoplasm</keyword>
<dbReference type="FunFam" id="3.40.470.10:FF:000001">
    <property type="entry name" value="Uracil-DNA glycosylase"/>
    <property type="match status" value="1"/>
</dbReference>
<dbReference type="InterPro" id="IPR002043">
    <property type="entry name" value="UDG_fam1"/>
</dbReference>
<dbReference type="InterPro" id="IPR036895">
    <property type="entry name" value="Uracil-DNA_glycosylase-like_sf"/>
</dbReference>
<dbReference type="NCBIfam" id="NF003588">
    <property type="entry name" value="PRK05254.1-1"/>
    <property type="match status" value="1"/>
</dbReference>
<dbReference type="InterPro" id="IPR018085">
    <property type="entry name" value="Ura-DNA_Glyclase_AS"/>
</dbReference>
<name>A0A415QGM2_9BACT</name>
<comment type="caution">
    <text evidence="14">The sequence shown here is derived from an EMBL/GenBank/DDBJ whole genome shotgun (WGS) entry which is preliminary data.</text>
</comment>
<dbReference type="AlphaFoldDB" id="A0A415QGM2"/>
<proteinExistence type="inferred from homology"/>
<feature type="active site" description="Proton acceptor" evidence="10 11">
    <location>
        <position position="66"/>
    </location>
</feature>
<dbReference type="SUPFAM" id="SSF52141">
    <property type="entry name" value="Uracil-DNA glycosylase-like"/>
    <property type="match status" value="1"/>
</dbReference>
<reference evidence="14 15" key="1">
    <citation type="submission" date="2018-08" db="EMBL/GenBank/DDBJ databases">
        <title>A genome reference for cultivated species of the human gut microbiota.</title>
        <authorList>
            <person name="Zou Y."/>
            <person name="Xue W."/>
            <person name="Luo G."/>
        </authorList>
    </citation>
    <scope>NUCLEOTIDE SEQUENCE [LARGE SCALE GENOMIC DNA]</scope>
    <source>
        <strain evidence="14 15">AF34-33</strain>
    </source>
</reference>
<dbReference type="SMART" id="SM00987">
    <property type="entry name" value="UreE_C"/>
    <property type="match status" value="1"/>
</dbReference>
<evidence type="ECO:0000256" key="2">
    <source>
        <dbReference type="ARBA" id="ARBA00002631"/>
    </source>
</evidence>
<dbReference type="Gene3D" id="3.40.470.10">
    <property type="entry name" value="Uracil-DNA glycosylase-like domain"/>
    <property type="match status" value="1"/>
</dbReference>
<dbReference type="EMBL" id="QRPV01000014">
    <property type="protein sequence ID" value="RHM42157.1"/>
    <property type="molecule type" value="Genomic_DNA"/>
</dbReference>
<sequence>MVDVKIEPSWKELLKDEFEKPYFSELIQFVKNEYKTTKIYPPGKLIFNAFDHCPAEQTKVVILGQDPYHGPGQAHGLCFSVPEGIEQPPSLQNIFKEINNDLGKPVPTSGNLERWAEQGVLLLNATLTVRAHQAGSHQNKGWETFTDAVIRIISEKKENLVFFLWGSYAQRKGAFIDTRRHLVLKCVHPSPLSANRGGWFGNHQFSQANSYLKSHGLKEIEW</sequence>